<keyword evidence="3" id="KW-0121">Carboxypeptidase</keyword>
<comment type="similarity">
    <text evidence="1">Belongs to the peptidase S13 family.</text>
</comment>
<accession>A0A8J3AJF5</accession>
<dbReference type="GO" id="GO:0004185">
    <property type="term" value="F:serine-type carboxypeptidase activity"/>
    <property type="evidence" value="ECO:0007669"/>
    <property type="project" value="InterPro"/>
</dbReference>
<evidence type="ECO:0000256" key="1">
    <source>
        <dbReference type="ARBA" id="ARBA00006096"/>
    </source>
</evidence>
<dbReference type="SUPFAM" id="SSF56601">
    <property type="entry name" value="beta-lactamase/transpeptidase-like"/>
    <property type="match status" value="1"/>
</dbReference>
<keyword evidence="3" id="KW-0645">Protease</keyword>
<dbReference type="PRINTS" id="PR00922">
    <property type="entry name" value="DADACBPTASE3"/>
</dbReference>
<reference evidence="3" key="2">
    <citation type="submission" date="2020-09" db="EMBL/GenBank/DDBJ databases">
        <authorList>
            <person name="Sun Q."/>
            <person name="Sedlacek I."/>
        </authorList>
    </citation>
    <scope>NUCLEOTIDE SEQUENCE</scope>
    <source>
        <strain evidence="3">CCM 8606</strain>
    </source>
</reference>
<dbReference type="PANTHER" id="PTHR30023:SF0">
    <property type="entry name" value="PENICILLIN-SENSITIVE CARBOXYPEPTIDASE A"/>
    <property type="match status" value="1"/>
</dbReference>
<dbReference type="RefSeq" id="WP_188355028.1">
    <property type="nucleotide sequence ID" value="NZ_BMDH01000002.1"/>
</dbReference>
<dbReference type="Gene3D" id="3.40.710.10">
    <property type="entry name" value="DD-peptidase/beta-lactamase superfamily"/>
    <property type="match status" value="2"/>
</dbReference>
<sequence>MALRNTHKTILRIGISVTVALALSITYVLADLSGVLPASMHVLQWQSARRITLDPARQIMRTDTLITPNSHVALDATSAQQLVDALVSSQGVGRELSIAVADDQGHIVAEHDVDTVREPASTAKTLTAFAASQVLDMSDTLDTTLWLEGGASSPQHLTQPVHVVLTGQGDMLLGAGQSDPDHINGRAGIATLVNQAVQQLQQLGISQIQLQYDDSLFGTERLPQGVASMEDGLLYAAPLSSMAIDEGRNWQGLAKPANPDEVGAYAPSTANSALQVAQAVANQFAAAGITVVDTVQSTSEPFDANASASSAMSVVRSAPLREILQFTLQNSDNTLAQLFARLTALATHSGNSIASDITAVTTQLSQAGINTRGLHLADCSGLSAGSTLTARTLIDIEQRSTQTGPAQVVARSLAVSGLSGTALHRSFSSSVAGQIHLKTGTLGNVTSMTGNVLRTHGGTLTFAVLVNNPENMWEAMQAVDTFVGALAQL</sequence>
<proteinExistence type="inferred from homology"/>
<dbReference type="AlphaFoldDB" id="A0A8J3AJF5"/>
<keyword evidence="2" id="KW-0378">Hydrolase</keyword>
<comment type="caution">
    <text evidence="3">The sequence shown here is derived from an EMBL/GenBank/DDBJ whole genome shotgun (WGS) entry which is preliminary data.</text>
</comment>
<reference evidence="3" key="1">
    <citation type="journal article" date="2014" name="Int. J. Syst. Evol. Microbiol.">
        <title>Complete genome sequence of Corynebacterium casei LMG S-19264T (=DSM 44701T), isolated from a smear-ripened cheese.</title>
        <authorList>
            <consortium name="US DOE Joint Genome Institute (JGI-PGF)"/>
            <person name="Walter F."/>
            <person name="Albersmeier A."/>
            <person name="Kalinowski J."/>
            <person name="Ruckert C."/>
        </authorList>
    </citation>
    <scope>NUCLEOTIDE SEQUENCE</scope>
    <source>
        <strain evidence="3">CCM 8606</strain>
    </source>
</reference>
<keyword evidence="4" id="KW-1185">Reference proteome</keyword>
<dbReference type="InterPro" id="IPR000667">
    <property type="entry name" value="Peptidase_S13"/>
</dbReference>
<evidence type="ECO:0000256" key="2">
    <source>
        <dbReference type="ARBA" id="ARBA00022801"/>
    </source>
</evidence>
<dbReference type="Pfam" id="PF02113">
    <property type="entry name" value="Peptidase_S13"/>
    <property type="match status" value="2"/>
</dbReference>
<name>A0A8J3AJF5_9BIFI</name>
<dbReference type="GO" id="GO:0000270">
    <property type="term" value="P:peptidoglycan metabolic process"/>
    <property type="evidence" value="ECO:0007669"/>
    <property type="project" value="TreeGrafter"/>
</dbReference>
<organism evidence="3 4">
    <name type="scientific">Galliscardovia ingluviei</name>
    <dbReference type="NCBI Taxonomy" id="1769422"/>
    <lineage>
        <taxon>Bacteria</taxon>
        <taxon>Bacillati</taxon>
        <taxon>Actinomycetota</taxon>
        <taxon>Actinomycetes</taxon>
        <taxon>Bifidobacteriales</taxon>
        <taxon>Bifidobacteriaceae</taxon>
        <taxon>Galliscardovia</taxon>
    </lineage>
</organism>
<dbReference type="EMBL" id="BMDH01000002">
    <property type="protein sequence ID" value="GGI13935.1"/>
    <property type="molecule type" value="Genomic_DNA"/>
</dbReference>
<evidence type="ECO:0000313" key="3">
    <source>
        <dbReference type="EMBL" id="GGI13935.1"/>
    </source>
</evidence>
<dbReference type="GO" id="GO:0006508">
    <property type="term" value="P:proteolysis"/>
    <property type="evidence" value="ECO:0007669"/>
    <property type="project" value="InterPro"/>
</dbReference>
<dbReference type="Proteomes" id="UP000619536">
    <property type="component" value="Unassembled WGS sequence"/>
</dbReference>
<protein>
    <submittedName>
        <fullName evidence="3">D-alanyl-D-alanine carboxypeptidase</fullName>
    </submittedName>
</protein>
<gene>
    <name evidence="3" type="ORF">GCM10007377_08420</name>
</gene>
<evidence type="ECO:0000313" key="4">
    <source>
        <dbReference type="Proteomes" id="UP000619536"/>
    </source>
</evidence>
<dbReference type="PANTHER" id="PTHR30023">
    <property type="entry name" value="D-ALANYL-D-ALANINE CARBOXYPEPTIDASE"/>
    <property type="match status" value="1"/>
</dbReference>
<dbReference type="InterPro" id="IPR012338">
    <property type="entry name" value="Beta-lactam/transpept-like"/>
</dbReference>